<name>A0ABV3X111_9HYPH</name>
<dbReference type="Proteomes" id="UP001559025">
    <property type="component" value="Unassembled WGS sequence"/>
</dbReference>
<dbReference type="InterPro" id="IPR050834">
    <property type="entry name" value="Glycosyltransf_2"/>
</dbReference>
<evidence type="ECO:0000259" key="1">
    <source>
        <dbReference type="Pfam" id="PF00535"/>
    </source>
</evidence>
<sequence>MDRQAAQNLNRDKSSVAMAARSGLISVVIPMHNAAPFITETIASVLAQGDCVREVIVVDDGSSDGSGEVAAASGDPRVRVITMKYSVGVSAARNIGVRETSGEWLYFIDADDLARPGALDELLNAAGTKPDVGLVYGDYDRIRQDGASAGNRRHFMAMRRKPTGDVLESIVQKNCMVVGAQIVRREIFDACGGFDETLRKLEDWHFWCLAAARTEFLFVPGLYVMSYRVHETSTMHTRLLPFDAVRPGIEAVYSDPSITARLDAKRLAGFRRSTEAAMLSYLASVAVRLGTYRAGLAMIFHSIRRDPARGPRAMAQFAGAFVGL</sequence>
<protein>
    <submittedName>
        <fullName evidence="2">Glycosyltransferase</fullName>
        <ecNumber evidence="2">2.4.-.-</ecNumber>
    </submittedName>
</protein>
<comment type="caution">
    <text evidence="2">The sequence shown here is derived from an EMBL/GenBank/DDBJ whole genome shotgun (WGS) entry which is preliminary data.</text>
</comment>
<dbReference type="PANTHER" id="PTHR43685">
    <property type="entry name" value="GLYCOSYLTRANSFERASE"/>
    <property type="match status" value="1"/>
</dbReference>
<dbReference type="GO" id="GO:0016757">
    <property type="term" value="F:glycosyltransferase activity"/>
    <property type="evidence" value="ECO:0007669"/>
    <property type="project" value="UniProtKB-KW"/>
</dbReference>
<dbReference type="EMBL" id="JAZHFV010000009">
    <property type="protein sequence ID" value="MEX4010093.1"/>
    <property type="molecule type" value="Genomic_DNA"/>
</dbReference>
<gene>
    <name evidence="2" type="ORF">V1479_22495</name>
</gene>
<dbReference type="SUPFAM" id="SSF53448">
    <property type="entry name" value="Nucleotide-diphospho-sugar transferases"/>
    <property type="match status" value="1"/>
</dbReference>
<proteinExistence type="predicted"/>
<dbReference type="RefSeq" id="WP_368804838.1">
    <property type="nucleotide sequence ID" value="NZ_JAZHFV010000009.1"/>
</dbReference>
<dbReference type="EC" id="2.4.-.-" evidence="2"/>
<keyword evidence="2" id="KW-0328">Glycosyltransferase</keyword>
<organism evidence="2 3">
    <name type="scientific">Neoaquamicrobium sediminum</name>
    <dbReference type="NCBI Taxonomy" id="1849104"/>
    <lineage>
        <taxon>Bacteria</taxon>
        <taxon>Pseudomonadati</taxon>
        <taxon>Pseudomonadota</taxon>
        <taxon>Alphaproteobacteria</taxon>
        <taxon>Hyphomicrobiales</taxon>
        <taxon>Phyllobacteriaceae</taxon>
        <taxon>Neoaquamicrobium</taxon>
    </lineage>
</organism>
<dbReference type="InterPro" id="IPR001173">
    <property type="entry name" value="Glyco_trans_2-like"/>
</dbReference>
<dbReference type="InterPro" id="IPR029044">
    <property type="entry name" value="Nucleotide-diphossugar_trans"/>
</dbReference>
<keyword evidence="2" id="KW-0808">Transferase</keyword>
<evidence type="ECO:0000313" key="2">
    <source>
        <dbReference type="EMBL" id="MEX4010093.1"/>
    </source>
</evidence>
<keyword evidence="3" id="KW-1185">Reference proteome</keyword>
<feature type="domain" description="Glycosyltransferase 2-like" evidence="1">
    <location>
        <begin position="26"/>
        <end position="189"/>
    </location>
</feature>
<dbReference type="PANTHER" id="PTHR43685:SF2">
    <property type="entry name" value="GLYCOSYLTRANSFERASE 2-LIKE DOMAIN-CONTAINING PROTEIN"/>
    <property type="match status" value="1"/>
</dbReference>
<dbReference type="Gene3D" id="3.90.550.10">
    <property type="entry name" value="Spore Coat Polysaccharide Biosynthesis Protein SpsA, Chain A"/>
    <property type="match status" value="1"/>
</dbReference>
<dbReference type="Pfam" id="PF00535">
    <property type="entry name" value="Glycos_transf_2"/>
    <property type="match status" value="1"/>
</dbReference>
<reference evidence="2 3" key="1">
    <citation type="submission" date="2024-01" db="EMBL/GenBank/DDBJ databases">
        <title>New evidence supports the origin of RcGTA from prophage.</title>
        <authorList>
            <person name="Xu Y."/>
            <person name="Liu B."/>
            <person name="Chen F."/>
        </authorList>
    </citation>
    <scope>NUCLEOTIDE SEQUENCE [LARGE SCALE GENOMIC DNA]</scope>
    <source>
        <strain evidence="2 3">CBW1107-2</strain>
    </source>
</reference>
<accession>A0ABV3X111</accession>
<evidence type="ECO:0000313" key="3">
    <source>
        <dbReference type="Proteomes" id="UP001559025"/>
    </source>
</evidence>